<keyword evidence="2" id="KW-1185">Reference proteome</keyword>
<feature type="non-terminal residue" evidence="1">
    <location>
        <position position="1"/>
    </location>
</feature>
<dbReference type="Proteomes" id="UP000266841">
    <property type="component" value="Unassembled WGS sequence"/>
</dbReference>
<dbReference type="EMBL" id="AGNL01050225">
    <property type="protein sequence ID" value="EJK44060.1"/>
    <property type="molecule type" value="Genomic_DNA"/>
</dbReference>
<evidence type="ECO:0000313" key="1">
    <source>
        <dbReference type="EMBL" id="EJK44060.1"/>
    </source>
</evidence>
<name>K0QYU0_THAOC</name>
<gene>
    <name evidence="1" type="ORF">THAOC_37434</name>
</gene>
<reference evidence="1 2" key="1">
    <citation type="journal article" date="2012" name="Genome Biol.">
        <title>Genome and low-iron response of an oceanic diatom adapted to chronic iron limitation.</title>
        <authorList>
            <person name="Lommer M."/>
            <person name="Specht M."/>
            <person name="Roy A.S."/>
            <person name="Kraemer L."/>
            <person name="Andreson R."/>
            <person name="Gutowska M.A."/>
            <person name="Wolf J."/>
            <person name="Bergner S.V."/>
            <person name="Schilhabel M.B."/>
            <person name="Klostermeier U.C."/>
            <person name="Beiko R.G."/>
            <person name="Rosenstiel P."/>
            <person name="Hippler M."/>
            <person name="Laroche J."/>
        </authorList>
    </citation>
    <scope>NUCLEOTIDE SEQUENCE [LARGE SCALE GENOMIC DNA]</scope>
    <source>
        <strain evidence="1 2">CCMP1005</strain>
    </source>
</reference>
<evidence type="ECO:0000313" key="2">
    <source>
        <dbReference type="Proteomes" id="UP000266841"/>
    </source>
</evidence>
<accession>K0QYU0</accession>
<comment type="caution">
    <text evidence="1">The sequence shown here is derived from an EMBL/GenBank/DDBJ whole genome shotgun (WGS) entry which is preliminary data.</text>
</comment>
<protein>
    <submittedName>
        <fullName evidence="1">Uncharacterized protein</fullName>
    </submittedName>
</protein>
<organism evidence="1 2">
    <name type="scientific">Thalassiosira oceanica</name>
    <name type="common">Marine diatom</name>
    <dbReference type="NCBI Taxonomy" id="159749"/>
    <lineage>
        <taxon>Eukaryota</taxon>
        <taxon>Sar</taxon>
        <taxon>Stramenopiles</taxon>
        <taxon>Ochrophyta</taxon>
        <taxon>Bacillariophyta</taxon>
        <taxon>Coscinodiscophyceae</taxon>
        <taxon>Thalassiosirophycidae</taxon>
        <taxon>Thalassiosirales</taxon>
        <taxon>Thalassiosiraceae</taxon>
        <taxon>Thalassiosira</taxon>
    </lineage>
</organism>
<dbReference type="AlphaFoldDB" id="K0QYU0"/>
<sequence length="31" mass="3475">AMSKLLFLIPPFLFNNASQLAIYILLCPPLL</sequence>
<proteinExistence type="predicted"/>